<sequence length="367" mass="42389">MKKCLLVLLLIFSTTSYAQEEIKKYYSLDANYFYGSIIEHNPDIAHLITGHPTGVILSFNRKTYGLEAWERRYNFPDFGYSFSYQDMKNQYLGENYGLYAHFNFYFLKRNLMFRIGQGMAYATNPYNAESNYINNAYGSRLLSSTYLMGNFHRQNIYKGFGVQAGISVIHYSNADFKSPNNSTNTFTFNVGLNYHLDYENMPDYVEKDPKEKKYTEPVHYNFVLRSGVNTTGVIGSKQYPFLTLTGFADKVINKKSTLQAGAEVFFSKALEEFIYFQSVAFPQGITEGDEDAKRVGVFIGHQLTFNKMSLVTQVGYYAYYPYNNYVERVYNRLGLRREISDHWWASATVRSHAANAEAVEFSIGYRL</sequence>
<dbReference type="Gene3D" id="2.40.160.20">
    <property type="match status" value="1"/>
</dbReference>
<protein>
    <submittedName>
        <fullName evidence="2">Lipid A 3-O-deacylase PagL</fullName>
    </submittedName>
</protein>
<evidence type="ECO:0000256" key="1">
    <source>
        <dbReference type="SAM" id="SignalP"/>
    </source>
</evidence>
<keyword evidence="3" id="KW-1185">Reference proteome</keyword>
<organism evidence="2 3">
    <name type="scientific">Gillisia mitskevichiae</name>
    <dbReference type="NCBI Taxonomy" id="270921"/>
    <lineage>
        <taxon>Bacteria</taxon>
        <taxon>Pseudomonadati</taxon>
        <taxon>Bacteroidota</taxon>
        <taxon>Flavobacteriia</taxon>
        <taxon>Flavobacteriales</taxon>
        <taxon>Flavobacteriaceae</taxon>
        <taxon>Gillisia</taxon>
    </lineage>
</organism>
<dbReference type="OrthoDB" id="627554at2"/>
<reference evidence="2 3" key="1">
    <citation type="submission" date="2018-10" db="EMBL/GenBank/DDBJ databases">
        <title>Genomic Encyclopedia of Archaeal and Bacterial Type Strains, Phase II (KMG-II): from individual species to whole genera.</title>
        <authorList>
            <person name="Goeker M."/>
        </authorList>
    </citation>
    <scope>NUCLEOTIDE SEQUENCE [LARGE SCALE GENOMIC DNA]</scope>
    <source>
        <strain evidence="2 3">DSM 19839</strain>
    </source>
</reference>
<dbReference type="InterPro" id="IPR018550">
    <property type="entry name" value="Lipid-A_deacylase-rel"/>
</dbReference>
<dbReference type="Pfam" id="PF09411">
    <property type="entry name" value="PagL"/>
    <property type="match status" value="1"/>
</dbReference>
<dbReference type="RefSeq" id="WP_121344850.1">
    <property type="nucleotide sequence ID" value="NZ_RBLG01000001.1"/>
</dbReference>
<proteinExistence type="predicted"/>
<gene>
    <name evidence="2" type="ORF">BC962_1109</name>
</gene>
<dbReference type="AlphaFoldDB" id="A0A495Q008"/>
<comment type="caution">
    <text evidence="2">The sequence shown here is derived from an EMBL/GenBank/DDBJ whole genome shotgun (WGS) entry which is preliminary data.</text>
</comment>
<accession>A0A495Q008</accession>
<name>A0A495Q008_9FLAO</name>
<evidence type="ECO:0000313" key="2">
    <source>
        <dbReference type="EMBL" id="RKS56130.1"/>
    </source>
</evidence>
<dbReference type="EMBL" id="RBLG01000001">
    <property type="protein sequence ID" value="RKS56130.1"/>
    <property type="molecule type" value="Genomic_DNA"/>
</dbReference>
<feature type="chain" id="PRO_5019800991" evidence="1">
    <location>
        <begin position="19"/>
        <end position="367"/>
    </location>
</feature>
<keyword evidence="1" id="KW-0732">Signal</keyword>
<feature type="signal peptide" evidence="1">
    <location>
        <begin position="1"/>
        <end position="18"/>
    </location>
</feature>
<dbReference type="Proteomes" id="UP000276282">
    <property type="component" value="Unassembled WGS sequence"/>
</dbReference>
<evidence type="ECO:0000313" key="3">
    <source>
        <dbReference type="Proteomes" id="UP000276282"/>
    </source>
</evidence>